<dbReference type="InterPro" id="IPR019151">
    <property type="entry name" value="Proteasome_assmbl_chaperone_2"/>
</dbReference>
<protein>
    <submittedName>
        <fullName evidence="1">PAC2 family protein</fullName>
    </submittedName>
</protein>
<sequence>MDPEELFDLDADRPELSGAVLLHALDGFVDAGSAVQLARSALLPDDAPVVARFDLDQLYDYRARRPVMRFDVDRWTDYDTPQLTVRLLHDQDETPYLLLAGPEPDRQWERYSAAVALLVERLGVRLVVGLDAFPMSVPHTRPTPIIVHGSRRELFADYRAWLGQIMVPASAGHLVEYRLGAAGVDTLGIAAPVPPYLAQAEYPAAALALLREVGARAGLRFDTSSLEDAEGVNRTAIERQVAASTELQTLIAAIEQQYDAAAEARAALTDGDLPSADELGAELERFLADESRGD</sequence>
<organism evidence="1 2">
    <name type="scientific">Jatrophihabitans endophyticus</name>
    <dbReference type="NCBI Taxonomy" id="1206085"/>
    <lineage>
        <taxon>Bacteria</taxon>
        <taxon>Bacillati</taxon>
        <taxon>Actinomycetota</taxon>
        <taxon>Actinomycetes</taxon>
        <taxon>Jatrophihabitantales</taxon>
        <taxon>Jatrophihabitantaceae</taxon>
        <taxon>Jatrophihabitans</taxon>
    </lineage>
</organism>
<dbReference type="PIRSF" id="PIRSF028754">
    <property type="entry name" value="UCP028754"/>
    <property type="match status" value="1"/>
</dbReference>
<dbReference type="AlphaFoldDB" id="A0A1M5DNZ8"/>
<dbReference type="Gene3D" id="1.10.287.100">
    <property type="match status" value="1"/>
</dbReference>
<proteinExistence type="predicted"/>
<dbReference type="SUPFAM" id="SSF159659">
    <property type="entry name" value="Cgl1923-like"/>
    <property type="match status" value="1"/>
</dbReference>
<dbReference type="Pfam" id="PF09754">
    <property type="entry name" value="PAC2"/>
    <property type="match status" value="1"/>
</dbReference>
<reference evidence="1 2" key="1">
    <citation type="submission" date="2016-11" db="EMBL/GenBank/DDBJ databases">
        <authorList>
            <person name="Jaros S."/>
            <person name="Januszkiewicz K."/>
            <person name="Wedrychowicz H."/>
        </authorList>
    </citation>
    <scope>NUCLEOTIDE SEQUENCE [LARGE SCALE GENOMIC DNA]</scope>
    <source>
        <strain evidence="1 2">DSM 45627</strain>
    </source>
</reference>
<dbReference type="Proteomes" id="UP000186132">
    <property type="component" value="Unassembled WGS sequence"/>
</dbReference>
<dbReference type="STRING" id="1206085.SAMN05443575_0646"/>
<dbReference type="Gene3D" id="3.40.50.10900">
    <property type="entry name" value="PAC-like subunit"/>
    <property type="match status" value="1"/>
</dbReference>
<gene>
    <name evidence="1" type="ORF">SAMN05443575_0646</name>
</gene>
<keyword evidence="2" id="KW-1185">Reference proteome</keyword>
<dbReference type="InterPro" id="IPR008492">
    <property type="entry name" value="Rv2714-like"/>
</dbReference>
<name>A0A1M5DNZ8_9ACTN</name>
<evidence type="ECO:0000313" key="1">
    <source>
        <dbReference type="EMBL" id="SHF68690.1"/>
    </source>
</evidence>
<accession>A0A1M5DNZ8</accession>
<dbReference type="EMBL" id="FQVU01000001">
    <property type="protein sequence ID" value="SHF68690.1"/>
    <property type="molecule type" value="Genomic_DNA"/>
</dbReference>
<evidence type="ECO:0000313" key="2">
    <source>
        <dbReference type="Proteomes" id="UP000186132"/>
    </source>
</evidence>
<dbReference type="InterPro" id="IPR038389">
    <property type="entry name" value="PSMG2_sf"/>
</dbReference>